<dbReference type="AlphaFoldDB" id="A0A381Q6W0"/>
<feature type="non-terminal residue" evidence="1">
    <location>
        <position position="1"/>
    </location>
</feature>
<gene>
    <name evidence="1" type="ORF">METZ01_LOCUS26983</name>
</gene>
<dbReference type="EMBL" id="UINC01001201">
    <property type="protein sequence ID" value="SUZ74129.1"/>
    <property type="molecule type" value="Genomic_DNA"/>
</dbReference>
<reference evidence="1" key="1">
    <citation type="submission" date="2018-05" db="EMBL/GenBank/DDBJ databases">
        <authorList>
            <person name="Lanie J.A."/>
            <person name="Ng W.-L."/>
            <person name="Kazmierczak K.M."/>
            <person name="Andrzejewski T.M."/>
            <person name="Davidsen T.M."/>
            <person name="Wayne K.J."/>
            <person name="Tettelin H."/>
            <person name="Glass J.I."/>
            <person name="Rusch D."/>
            <person name="Podicherti R."/>
            <person name="Tsui H.-C.T."/>
            <person name="Winkler M.E."/>
        </authorList>
    </citation>
    <scope>NUCLEOTIDE SEQUENCE</scope>
</reference>
<proteinExistence type="predicted"/>
<evidence type="ECO:0000313" key="1">
    <source>
        <dbReference type="EMBL" id="SUZ74129.1"/>
    </source>
</evidence>
<protein>
    <submittedName>
        <fullName evidence="1">Uncharacterized protein</fullName>
    </submittedName>
</protein>
<sequence length="41" mass="4723">VIMPGLFEPGRLSAMPRREIDPRLCRDVFAVLLDPLEERVD</sequence>
<name>A0A381Q6W0_9ZZZZ</name>
<accession>A0A381Q6W0</accession>
<organism evidence="1">
    <name type="scientific">marine metagenome</name>
    <dbReference type="NCBI Taxonomy" id="408172"/>
    <lineage>
        <taxon>unclassified sequences</taxon>
        <taxon>metagenomes</taxon>
        <taxon>ecological metagenomes</taxon>
    </lineage>
</organism>